<name>A0ABQ3MI26_9PSEU</name>
<dbReference type="Proteomes" id="UP000605568">
    <property type="component" value="Unassembled WGS sequence"/>
</dbReference>
<dbReference type="InterPro" id="IPR049796">
    <property type="entry name" value="CdiI_Ct-like"/>
</dbReference>
<evidence type="ECO:0000313" key="1">
    <source>
        <dbReference type="EMBL" id="GHH45183.1"/>
    </source>
</evidence>
<organism evidence="1 2">
    <name type="scientific">Lentzea cavernae</name>
    <dbReference type="NCBI Taxonomy" id="2020703"/>
    <lineage>
        <taxon>Bacteria</taxon>
        <taxon>Bacillati</taxon>
        <taxon>Actinomycetota</taxon>
        <taxon>Actinomycetes</taxon>
        <taxon>Pseudonocardiales</taxon>
        <taxon>Pseudonocardiaceae</taxon>
        <taxon>Lentzea</taxon>
    </lineage>
</organism>
<dbReference type="CDD" id="cd20694">
    <property type="entry name" value="CdiI_Ct-like"/>
    <property type="match status" value="1"/>
</dbReference>
<evidence type="ECO:0000313" key="2">
    <source>
        <dbReference type="Proteomes" id="UP000605568"/>
    </source>
</evidence>
<evidence type="ECO:0008006" key="3">
    <source>
        <dbReference type="Google" id="ProtNLM"/>
    </source>
</evidence>
<proteinExistence type="predicted"/>
<accession>A0ABQ3MI26</accession>
<dbReference type="RefSeq" id="WP_191300726.1">
    <property type="nucleotide sequence ID" value="NZ_BNAR01000006.1"/>
</dbReference>
<protein>
    <recommendedName>
        <fullName evidence="3">HEAT repeat-containing protein</fullName>
    </recommendedName>
</protein>
<sequence>MSRLEEVRAALGGWRGISETEALGGIVFEWDGDPVAAVVDDELVVRVEGGGWATATGALEELLDHSAEVVIDECVVRWHGELRAGGIPAFQAMLALVRHDPEREQLQRILLGITRGADRDLAQLAVTCLGHVGRIDREVLPEVVPRLRELLGDPQLGGRAEDALGDIRQFVQRPRQKRTSGPPEKYS</sequence>
<comment type="caution">
    <text evidence="1">The sequence shown here is derived from an EMBL/GenBank/DDBJ whole genome shotgun (WGS) entry which is preliminary data.</text>
</comment>
<gene>
    <name evidence="1" type="ORF">GCM10017774_46020</name>
</gene>
<dbReference type="EMBL" id="BNAR01000006">
    <property type="protein sequence ID" value="GHH45183.1"/>
    <property type="molecule type" value="Genomic_DNA"/>
</dbReference>
<keyword evidence="2" id="KW-1185">Reference proteome</keyword>
<reference evidence="2" key="1">
    <citation type="journal article" date="2019" name="Int. J. Syst. Evol. Microbiol.">
        <title>The Global Catalogue of Microorganisms (GCM) 10K type strain sequencing project: providing services to taxonomists for standard genome sequencing and annotation.</title>
        <authorList>
            <consortium name="The Broad Institute Genomics Platform"/>
            <consortium name="The Broad Institute Genome Sequencing Center for Infectious Disease"/>
            <person name="Wu L."/>
            <person name="Ma J."/>
        </authorList>
    </citation>
    <scope>NUCLEOTIDE SEQUENCE [LARGE SCALE GENOMIC DNA]</scope>
    <source>
        <strain evidence="2">CGMCC 4.7367</strain>
    </source>
</reference>